<dbReference type="SMART" id="SM00421">
    <property type="entry name" value="HTH_LUXR"/>
    <property type="match status" value="1"/>
</dbReference>
<accession>A0A5P2FYF6</accession>
<keyword evidence="3" id="KW-0804">Transcription</keyword>
<dbReference type="Proteomes" id="UP000292424">
    <property type="component" value="Chromosome"/>
</dbReference>
<evidence type="ECO:0000256" key="3">
    <source>
        <dbReference type="ARBA" id="ARBA00023163"/>
    </source>
</evidence>
<dbReference type="PANTHER" id="PTHR44688:SF16">
    <property type="entry name" value="DNA-BINDING TRANSCRIPTIONAL ACTIVATOR DEVR_DOSR"/>
    <property type="match status" value="1"/>
</dbReference>
<evidence type="ECO:0000313" key="6">
    <source>
        <dbReference type="Proteomes" id="UP000292424"/>
    </source>
</evidence>
<dbReference type="PANTHER" id="PTHR44688">
    <property type="entry name" value="DNA-BINDING TRANSCRIPTIONAL ACTIVATOR DEVR_DOSR"/>
    <property type="match status" value="1"/>
</dbReference>
<keyword evidence="1" id="KW-0805">Transcription regulation</keyword>
<evidence type="ECO:0000256" key="2">
    <source>
        <dbReference type="ARBA" id="ARBA00023125"/>
    </source>
</evidence>
<keyword evidence="2" id="KW-0238">DNA-binding</keyword>
<dbReference type="EMBL" id="CP044016">
    <property type="protein sequence ID" value="QES88215.1"/>
    <property type="molecule type" value="Genomic_DNA"/>
</dbReference>
<name>A0A5P2FYF6_9BACT</name>
<evidence type="ECO:0000259" key="4">
    <source>
        <dbReference type="PROSITE" id="PS50043"/>
    </source>
</evidence>
<dbReference type="KEGG" id="arac:E0W69_005875"/>
<gene>
    <name evidence="5" type="ORF">E0W69_005875</name>
</gene>
<organism evidence="5 6">
    <name type="scientific">Rhizosphaericola mali</name>
    <dbReference type="NCBI Taxonomy" id="2545455"/>
    <lineage>
        <taxon>Bacteria</taxon>
        <taxon>Pseudomonadati</taxon>
        <taxon>Bacteroidota</taxon>
        <taxon>Chitinophagia</taxon>
        <taxon>Chitinophagales</taxon>
        <taxon>Chitinophagaceae</taxon>
        <taxon>Rhizosphaericola</taxon>
    </lineage>
</organism>
<evidence type="ECO:0000313" key="5">
    <source>
        <dbReference type="EMBL" id="QES88215.1"/>
    </source>
</evidence>
<dbReference type="InterPro" id="IPR016032">
    <property type="entry name" value="Sig_transdc_resp-reg_C-effctor"/>
</dbReference>
<dbReference type="AlphaFoldDB" id="A0A5P2FYF6"/>
<dbReference type="CDD" id="cd06170">
    <property type="entry name" value="LuxR_C_like"/>
    <property type="match status" value="1"/>
</dbReference>
<dbReference type="SUPFAM" id="SSF46894">
    <property type="entry name" value="C-terminal effector domain of the bipartite response regulators"/>
    <property type="match status" value="1"/>
</dbReference>
<dbReference type="Pfam" id="PF00196">
    <property type="entry name" value="GerE"/>
    <property type="match status" value="1"/>
</dbReference>
<dbReference type="RefSeq" id="WP_131329102.1">
    <property type="nucleotide sequence ID" value="NZ_CP044016.1"/>
</dbReference>
<dbReference type="OrthoDB" id="965844at2"/>
<reference evidence="5 6" key="1">
    <citation type="submission" date="2019-09" db="EMBL/GenBank/DDBJ databases">
        <title>Complete genome sequence of Arachidicoccus sp. B3-10 isolated from apple orchard soil.</title>
        <authorList>
            <person name="Kim H.S."/>
            <person name="Han K.-I."/>
            <person name="Suh M.K."/>
            <person name="Lee K.C."/>
            <person name="Eom M.K."/>
            <person name="Kim J.-S."/>
            <person name="Kang S.W."/>
            <person name="Sin Y."/>
            <person name="Lee J.-S."/>
        </authorList>
    </citation>
    <scope>NUCLEOTIDE SEQUENCE [LARGE SCALE GENOMIC DNA]</scope>
    <source>
        <strain evidence="5 6">B3-10</strain>
    </source>
</reference>
<dbReference type="GO" id="GO:0003677">
    <property type="term" value="F:DNA binding"/>
    <property type="evidence" value="ECO:0007669"/>
    <property type="project" value="UniProtKB-KW"/>
</dbReference>
<dbReference type="PROSITE" id="PS00622">
    <property type="entry name" value="HTH_LUXR_1"/>
    <property type="match status" value="1"/>
</dbReference>
<protein>
    <submittedName>
        <fullName evidence="5">Helix-turn-helix transcriptional regulator</fullName>
    </submittedName>
</protein>
<dbReference type="Gene3D" id="3.30.450.20">
    <property type="entry name" value="PAS domain"/>
    <property type="match status" value="1"/>
</dbReference>
<sequence>MKIENDAFINIYNSALRYFSVSEKHEDFNLDLAQFLSTLFCPGPNYLFIYDCIQNKIILVNDEPYHILGDLASQLSLMDIIRSIHPDDLAFVQLAEEKMVDLMIKEIGFNNVSKYKFCYNYRQKLHDGTYELFQHQFIIINTDKSGKALQALNVNCKIDHLTKDNNYKLTAIGIMGENNFYEIDLKANLVRNKYQPELTVREKIIVKALTLGKRTSDIANEYFISVHTVNNHKKNILRKTNSKSTNELISKCLNEGWF</sequence>
<keyword evidence="6" id="KW-1185">Reference proteome</keyword>
<dbReference type="PRINTS" id="PR00038">
    <property type="entry name" value="HTHLUXR"/>
</dbReference>
<feature type="domain" description="HTH luxR-type" evidence="4">
    <location>
        <begin position="191"/>
        <end position="256"/>
    </location>
</feature>
<proteinExistence type="predicted"/>
<dbReference type="GO" id="GO:0006355">
    <property type="term" value="P:regulation of DNA-templated transcription"/>
    <property type="evidence" value="ECO:0007669"/>
    <property type="project" value="InterPro"/>
</dbReference>
<dbReference type="InterPro" id="IPR000792">
    <property type="entry name" value="Tscrpt_reg_LuxR_C"/>
</dbReference>
<dbReference type="InterPro" id="IPR036388">
    <property type="entry name" value="WH-like_DNA-bd_sf"/>
</dbReference>
<dbReference type="Gene3D" id="1.10.10.10">
    <property type="entry name" value="Winged helix-like DNA-binding domain superfamily/Winged helix DNA-binding domain"/>
    <property type="match status" value="1"/>
</dbReference>
<evidence type="ECO:0000256" key="1">
    <source>
        <dbReference type="ARBA" id="ARBA00023015"/>
    </source>
</evidence>
<dbReference type="PROSITE" id="PS50043">
    <property type="entry name" value="HTH_LUXR_2"/>
    <property type="match status" value="1"/>
</dbReference>